<sequence>MSSTSSTPIRVVLVDDHAVIRAGLAQLLAGTEDIEVVGQAEDGEKALAVVREVQPDVVLMDLQMPRVDGVTATRNIKAAGLAADVLVLTSYSDSERIVGALDAGAVGYLLKDADPDDVLAGIRSVSRGESPIHPRAARALLGVRSGAPQVQLTGRETEVLGLVRAGLANKQIARRLDISERTVKAHLTSAFARIGVADRTQAALWAERNGI</sequence>
<dbReference type="PROSITE" id="PS50110">
    <property type="entry name" value="RESPONSE_REGULATORY"/>
    <property type="match status" value="1"/>
</dbReference>
<dbReference type="Pfam" id="PF00196">
    <property type="entry name" value="GerE"/>
    <property type="match status" value="1"/>
</dbReference>
<dbReference type="CDD" id="cd06170">
    <property type="entry name" value="LuxR_C_like"/>
    <property type="match status" value="1"/>
</dbReference>
<dbReference type="RefSeq" id="WP_171896673.1">
    <property type="nucleotide sequence ID" value="NZ_CP053660.1"/>
</dbReference>
<evidence type="ECO:0000256" key="3">
    <source>
        <dbReference type="ARBA" id="ARBA00023125"/>
    </source>
</evidence>
<dbReference type="EMBL" id="WLCI01000005">
    <property type="protein sequence ID" value="MTB94508.1"/>
    <property type="molecule type" value="Genomic_DNA"/>
</dbReference>
<proteinExistence type="predicted"/>
<dbReference type="Proteomes" id="UP000433406">
    <property type="component" value="Unassembled WGS sequence"/>
</dbReference>
<feature type="domain" description="Response regulatory" evidence="7">
    <location>
        <begin position="10"/>
        <end position="126"/>
    </location>
</feature>
<dbReference type="GO" id="GO:0006355">
    <property type="term" value="P:regulation of DNA-templated transcription"/>
    <property type="evidence" value="ECO:0007669"/>
    <property type="project" value="InterPro"/>
</dbReference>
<dbReference type="InterPro" id="IPR016032">
    <property type="entry name" value="Sig_transdc_resp-reg_C-effctor"/>
</dbReference>
<gene>
    <name evidence="8" type="ORF">GGQ22_05380</name>
</gene>
<evidence type="ECO:0000256" key="1">
    <source>
        <dbReference type="ARBA" id="ARBA00022553"/>
    </source>
</evidence>
<keyword evidence="9" id="KW-1185">Reference proteome</keyword>
<dbReference type="SUPFAM" id="SSF52172">
    <property type="entry name" value="CheY-like"/>
    <property type="match status" value="1"/>
</dbReference>
<dbReference type="InterPro" id="IPR001789">
    <property type="entry name" value="Sig_transdc_resp-reg_receiver"/>
</dbReference>
<evidence type="ECO:0000256" key="2">
    <source>
        <dbReference type="ARBA" id="ARBA00023015"/>
    </source>
</evidence>
<dbReference type="InterPro" id="IPR000792">
    <property type="entry name" value="Tscrpt_reg_LuxR_C"/>
</dbReference>
<dbReference type="InterPro" id="IPR058245">
    <property type="entry name" value="NreC/VraR/RcsB-like_REC"/>
</dbReference>
<keyword evidence="4" id="KW-0804">Transcription</keyword>
<protein>
    <submittedName>
        <fullName evidence="8">Response regulator</fullName>
    </submittedName>
</protein>
<dbReference type="Gene3D" id="3.40.50.2300">
    <property type="match status" value="1"/>
</dbReference>
<dbReference type="InterPro" id="IPR011006">
    <property type="entry name" value="CheY-like_superfamily"/>
</dbReference>
<evidence type="ECO:0000313" key="8">
    <source>
        <dbReference type="EMBL" id="MTB94508.1"/>
    </source>
</evidence>
<dbReference type="Pfam" id="PF00072">
    <property type="entry name" value="Response_reg"/>
    <property type="match status" value="1"/>
</dbReference>
<reference evidence="8 9" key="1">
    <citation type="submission" date="2019-10" db="EMBL/GenBank/DDBJ databases">
        <title>Nocardioides novel species isolated from the excrement of Marmot.</title>
        <authorList>
            <person name="Zhang G."/>
        </authorList>
    </citation>
    <scope>NUCLEOTIDE SEQUENCE [LARGE SCALE GENOMIC DNA]</scope>
    <source>
        <strain evidence="9">zg-579</strain>
    </source>
</reference>
<dbReference type="SMART" id="SM00421">
    <property type="entry name" value="HTH_LUXR"/>
    <property type="match status" value="1"/>
</dbReference>
<evidence type="ECO:0000259" key="7">
    <source>
        <dbReference type="PROSITE" id="PS50110"/>
    </source>
</evidence>
<dbReference type="GO" id="GO:0000160">
    <property type="term" value="P:phosphorelay signal transduction system"/>
    <property type="evidence" value="ECO:0007669"/>
    <property type="project" value="InterPro"/>
</dbReference>
<dbReference type="PROSITE" id="PS50043">
    <property type="entry name" value="HTH_LUXR_2"/>
    <property type="match status" value="1"/>
</dbReference>
<dbReference type="SMART" id="SM00448">
    <property type="entry name" value="REC"/>
    <property type="match status" value="1"/>
</dbReference>
<keyword evidence="2" id="KW-0805">Transcription regulation</keyword>
<dbReference type="PROSITE" id="PS00622">
    <property type="entry name" value="HTH_LUXR_1"/>
    <property type="match status" value="1"/>
</dbReference>
<dbReference type="SUPFAM" id="SSF46894">
    <property type="entry name" value="C-terminal effector domain of the bipartite response regulators"/>
    <property type="match status" value="1"/>
</dbReference>
<dbReference type="FunFam" id="1.10.10.10:FF:000153">
    <property type="entry name" value="LuxR family transcriptional regulator"/>
    <property type="match status" value="1"/>
</dbReference>
<feature type="modified residue" description="4-aspartylphosphate" evidence="5">
    <location>
        <position position="61"/>
    </location>
</feature>
<keyword evidence="3" id="KW-0238">DNA-binding</keyword>
<accession>A0A6I3J9V0</accession>
<dbReference type="PANTHER" id="PTHR43214:SF43">
    <property type="entry name" value="TWO-COMPONENT RESPONSE REGULATOR"/>
    <property type="match status" value="1"/>
</dbReference>
<organism evidence="8 9">
    <name type="scientific">Nocardioides marmotae</name>
    <dbReference type="NCBI Taxonomy" id="2663857"/>
    <lineage>
        <taxon>Bacteria</taxon>
        <taxon>Bacillati</taxon>
        <taxon>Actinomycetota</taxon>
        <taxon>Actinomycetes</taxon>
        <taxon>Propionibacteriales</taxon>
        <taxon>Nocardioidaceae</taxon>
        <taxon>Nocardioides</taxon>
    </lineage>
</organism>
<keyword evidence="1 5" id="KW-0597">Phosphoprotein</keyword>
<evidence type="ECO:0000259" key="6">
    <source>
        <dbReference type="PROSITE" id="PS50043"/>
    </source>
</evidence>
<evidence type="ECO:0000313" key="9">
    <source>
        <dbReference type="Proteomes" id="UP000433406"/>
    </source>
</evidence>
<name>A0A6I3J9V0_9ACTN</name>
<dbReference type="PRINTS" id="PR00038">
    <property type="entry name" value="HTHLUXR"/>
</dbReference>
<dbReference type="AlphaFoldDB" id="A0A6I3J9V0"/>
<dbReference type="CDD" id="cd17535">
    <property type="entry name" value="REC_NarL-like"/>
    <property type="match status" value="1"/>
</dbReference>
<dbReference type="PANTHER" id="PTHR43214">
    <property type="entry name" value="TWO-COMPONENT RESPONSE REGULATOR"/>
    <property type="match status" value="1"/>
</dbReference>
<dbReference type="InterPro" id="IPR039420">
    <property type="entry name" value="WalR-like"/>
</dbReference>
<evidence type="ECO:0000256" key="5">
    <source>
        <dbReference type="PROSITE-ProRule" id="PRU00169"/>
    </source>
</evidence>
<feature type="domain" description="HTH luxR-type" evidence="6">
    <location>
        <begin position="145"/>
        <end position="210"/>
    </location>
</feature>
<evidence type="ECO:0000256" key="4">
    <source>
        <dbReference type="ARBA" id="ARBA00023163"/>
    </source>
</evidence>
<comment type="caution">
    <text evidence="8">The sequence shown here is derived from an EMBL/GenBank/DDBJ whole genome shotgun (WGS) entry which is preliminary data.</text>
</comment>
<dbReference type="GO" id="GO:0003677">
    <property type="term" value="F:DNA binding"/>
    <property type="evidence" value="ECO:0007669"/>
    <property type="project" value="UniProtKB-KW"/>
</dbReference>